<evidence type="ECO:0000256" key="2">
    <source>
        <dbReference type="ARBA" id="ARBA00023043"/>
    </source>
</evidence>
<dbReference type="PANTHER" id="PTHR24198">
    <property type="entry name" value="ANKYRIN REPEAT AND PROTEIN KINASE DOMAIN-CONTAINING PROTEIN"/>
    <property type="match status" value="1"/>
</dbReference>
<evidence type="ECO:0000256" key="3">
    <source>
        <dbReference type="PROSITE-ProRule" id="PRU00023"/>
    </source>
</evidence>
<dbReference type="PROSITE" id="PS50088">
    <property type="entry name" value="ANK_REPEAT"/>
    <property type="match status" value="2"/>
</dbReference>
<dbReference type="InterPro" id="IPR036770">
    <property type="entry name" value="Ankyrin_rpt-contain_sf"/>
</dbReference>
<evidence type="ECO:0000256" key="1">
    <source>
        <dbReference type="ARBA" id="ARBA00022737"/>
    </source>
</evidence>
<dbReference type="SMART" id="SM00248">
    <property type="entry name" value="ANK"/>
    <property type="match status" value="7"/>
</dbReference>
<dbReference type="SUPFAM" id="SSF48403">
    <property type="entry name" value="Ankyrin repeat"/>
    <property type="match status" value="2"/>
</dbReference>
<gene>
    <name evidence="5" type="ORF">BJX66DRAFT_266794</name>
</gene>
<keyword evidence="2 3" id="KW-0040">ANK repeat</keyword>
<comment type="caution">
    <text evidence="5">The sequence shown here is derived from an EMBL/GenBank/DDBJ whole genome shotgun (WGS) entry which is preliminary data.</text>
</comment>
<dbReference type="Proteomes" id="UP001610563">
    <property type="component" value="Unassembled WGS sequence"/>
</dbReference>
<feature type="repeat" description="ANK" evidence="3">
    <location>
        <begin position="335"/>
        <end position="367"/>
    </location>
</feature>
<evidence type="ECO:0000313" key="6">
    <source>
        <dbReference type="Proteomes" id="UP001610563"/>
    </source>
</evidence>
<evidence type="ECO:0000313" key="5">
    <source>
        <dbReference type="EMBL" id="KAL2788001.1"/>
    </source>
</evidence>
<feature type="region of interest" description="Disordered" evidence="4">
    <location>
        <begin position="412"/>
        <end position="455"/>
    </location>
</feature>
<dbReference type="Pfam" id="PF12796">
    <property type="entry name" value="Ank_2"/>
    <property type="match status" value="2"/>
</dbReference>
<dbReference type="Gene3D" id="1.25.40.20">
    <property type="entry name" value="Ankyrin repeat-containing domain"/>
    <property type="match status" value="2"/>
</dbReference>
<dbReference type="InterPro" id="IPR002110">
    <property type="entry name" value="Ankyrin_rpt"/>
</dbReference>
<feature type="compositionally biased region" description="Acidic residues" evidence="4">
    <location>
        <begin position="438"/>
        <end position="449"/>
    </location>
</feature>
<feature type="repeat" description="ANK" evidence="3">
    <location>
        <begin position="516"/>
        <end position="549"/>
    </location>
</feature>
<feature type="compositionally biased region" description="Basic residues" evidence="4">
    <location>
        <begin position="412"/>
        <end position="424"/>
    </location>
</feature>
<accession>A0ABR4FXK5</accession>
<dbReference type="EMBL" id="JBFTWV010000086">
    <property type="protein sequence ID" value="KAL2788001.1"/>
    <property type="molecule type" value="Genomic_DNA"/>
</dbReference>
<protein>
    <recommendedName>
        <fullName evidence="7">Ankyrin repeat protein</fullName>
    </recommendedName>
</protein>
<dbReference type="PANTHER" id="PTHR24198:SF165">
    <property type="entry name" value="ANKYRIN REPEAT-CONTAINING PROTEIN-RELATED"/>
    <property type="match status" value="1"/>
</dbReference>
<dbReference type="PROSITE" id="PS50297">
    <property type="entry name" value="ANK_REP_REGION"/>
    <property type="match status" value="2"/>
</dbReference>
<keyword evidence="1" id="KW-0677">Repeat</keyword>
<organism evidence="5 6">
    <name type="scientific">Aspergillus keveii</name>
    <dbReference type="NCBI Taxonomy" id="714993"/>
    <lineage>
        <taxon>Eukaryota</taxon>
        <taxon>Fungi</taxon>
        <taxon>Dikarya</taxon>
        <taxon>Ascomycota</taxon>
        <taxon>Pezizomycotina</taxon>
        <taxon>Eurotiomycetes</taxon>
        <taxon>Eurotiomycetidae</taxon>
        <taxon>Eurotiales</taxon>
        <taxon>Aspergillaceae</taxon>
        <taxon>Aspergillus</taxon>
        <taxon>Aspergillus subgen. Nidulantes</taxon>
    </lineage>
</organism>
<reference evidence="5 6" key="1">
    <citation type="submission" date="2024-07" db="EMBL/GenBank/DDBJ databases">
        <title>Section-level genome sequencing and comparative genomics of Aspergillus sections Usti and Cavernicolus.</title>
        <authorList>
            <consortium name="Lawrence Berkeley National Laboratory"/>
            <person name="Nybo J.L."/>
            <person name="Vesth T.C."/>
            <person name="Theobald S."/>
            <person name="Frisvad J.C."/>
            <person name="Larsen T.O."/>
            <person name="Kjaerboelling I."/>
            <person name="Rothschild-Mancinelli K."/>
            <person name="Lyhne E.K."/>
            <person name="Kogle M.E."/>
            <person name="Barry K."/>
            <person name="Clum A."/>
            <person name="Na H."/>
            <person name="Ledsgaard L."/>
            <person name="Lin J."/>
            <person name="Lipzen A."/>
            <person name="Kuo A."/>
            <person name="Riley R."/>
            <person name="Mondo S."/>
            <person name="Labutti K."/>
            <person name="Haridas S."/>
            <person name="Pangalinan J."/>
            <person name="Salamov A.A."/>
            <person name="Simmons B.A."/>
            <person name="Magnuson J.K."/>
            <person name="Chen J."/>
            <person name="Drula E."/>
            <person name="Henrissat B."/>
            <person name="Wiebenga A."/>
            <person name="Lubbers R.J."/>
            <person name="Gomes A.C."/>
            <person name="Makela M.R."/>
            <person name="Stajich J."/>
            <person name="Grigoriev I.V."/>
            <person name="Mortensen U.H."/>
            <person name="De Vries R.P."/>
            <person name="Baker S.E."/>
            <person name="Andersen M.R."/>
        </authorList>
    </citation>
    <scope>NUCLEOTIDE SEQUENCE [LARGE SCALE GENOMIC DNA]</scope>
    <source>
        <strain evidence="5 6">CBS 209.92</strain>
    </source>
</reference>
<name>A0ABR4FXK5_9EURO</name>
<evidence type="ECO:0008006" key="7">
    <source>
        <dbReference type="Google" id="ProtNLM"/>
    </source>
</evidence>
<evidence type="ECO:0000256" key="4">
    <source>
        <dbReference type="SAM" id="MobiDB-lite"/>
    </source>
</evidence>
<sequence>MDHHAASQSPPILPPELIYNVLDSFSSCWDWDLYEDSDAGSVLAAPGLRWYLDLRLVNRSFNSIIFPKFLARLLAPREDEDDISWHRRRSRPPTNGAMAMGRRILRTVLDARAASVTSELVSSQGGIGDGHYYSLANILVEAIDEMVLFFSASGTTATTAASIADKGTESAAAASGDYAQSTEVDGLDDTDSLREIYLDATASILAAHGADRIIELLADWGPFQNQNRERKTPTTGSTVWLPLALMVTAYLGRVSDLKALLQLPGADLALDAASTPEEAPGQDYLFPPLMSAGLGGYFNTVKVLMKAGVSLQSRNRIQGGKPLPCGVLDYRYSTGGENILHFAALGGHVKLVRFVLRESGDAAQAQAVDGRGYTPLVWALVSGQTAVARELLEWRDGDPVERKKEMMKNLKKEKKMIRTKKKQHGAAEIPRPSTPSTPDEDENEDEEPQETTTEAEALTLFRYALRSRKPDPVIDAFPEILEQEGTLIAVAEWGTPEQLLHLLSMQQTPMTYCSAAGATVLHHAIYSGNLEKVQIVLEQSGVDVNIRAASDNGEETPLHAACRQTTEIVKLLLAHPDVDLLSLGSAGRTPLMDAVSWGRYDIFNLLLERSDTAEIWRKDFGGETIVSIAAFNEEKKLLRRLLNLGPPMDLVDEAISGIDEYLAGPKRLPKKLQYLWPIRIRQERIRKGTYSILVQYREEMGG</sequence>
<keyword evidence="6" id="KW-1185">Reference proteome</keyword>
<proteinExistence type="predicted"/>